<feature type="transmembrane region" description="Helical" evidence="3">
    <location>
        <begin position="136"/>
        <end position="155"/>
    </location>
</feature>
<keyword evidence="3" id="KW-1133">Transmembrane helix</keyword>
<feature type="region of interest" description="Disordered" evidence="2">
    <location>
        <begin position="445"/>
        <end position="471"/>
    </location>
</feature>
<feature type="transmembrane region" description="Helical" evidence="3">
    <location>
        <begin position="167"/>
        <end position="187"/>
    </location>
</feature>
<dbReference type="PANTHER" id="PTHR11360">
    <property type="entry name" value="MONOCARBOXYLATE TRANSPORTER"/>
    <property type="match status" value="1"/>
</dbReference>
<dbReference type="SUPFAM" id="SSF103473">
    <property type="entry name" value="MFS general substrate transporter"/>
    <property type="match status" value="1"/>
</dbReference>
<feature type="transmembrane region" description="Helical" evidence="3">
    <location>
        <begin position="5"/>
        <end position="26"/>
    </location>
</feature>
<feature type="transmembrane region" description="Helical" evidence="3">
    <location>
        <begin position="406"/>
        <end position="427"/>
    </location>
</feature>
<evidence type="ECO:0000256" key="3">
    <source>
        <dbReference type="SAM" id="Phobius"/>
    </source>
</evidence>
<comment type="subcellular location">
    <subcellularLocation>
        <location evidence="1">Membrane</location>
        <topology evidence="1">Multi-pass membrane protein</topology>
    </subcellularLocation>
</comment>
<dbReference type="KEGG" id="aplc:110978011"/>
<feature type="transmembrane region" description="Helical" evidence="3">
    <location>
        <begin position="100"/>
        <end position="124"/>
    </location>
</feature>
<keyword evidence="5" id="KW-1185">Reference proteome</keyword>
<accession>A0A8B7Y7L3</accession>
<feature type="region of interest" description="Disordered" evidence="2">
    <location>
        <begin position="192"/>
        <end position="232"/>
    </location>
</feature>
<feature type="transmembrane region" description="Helical" evidence="3">
    <location>
        <begin position="317"/>
        <end position="341"/>
    </location>
</feature>
<feature type="transmembrane region" description="Helical" evidence="3">
    <location>
        <begin position="46"/>
        <end position="69"/>
    </location>
</feature>
<feature type="transmembrane region" description="Helical" evidence="3">
    <location>
        <begin position="376"/>
        <end position="400"/>
    </location>
</feature>
<feature type="transmembrane region" description="Helical" evidence="3">
    <location>
        <begin position="76"/>
        <end position="94"/>
    </location>
</feature>
<dbReference type="PANTHER" id="PTHR11360:SF172">
    <property type="entry name" value="MAJOR FACILITATOR SUPERFAMILY (MFS) PROFILE DOMAIN-CONTAINING PROTEIN"/>
    <property type="match status" value="1"/>
</dbReference>
<feature type="domain" description="Major facilitator superfamily (MFS) profile" evidence="4">
    <location>
        <begin position="9"/>
        <end position="431"/>
    </location>
</feature>
<evidence type="ECO:0000256" key="2">
    <source>
        <dbReference type="SAM" id="MobiDB-lite"/>
    </source>
</evidence>
<dbReference type="RefSeq" id="XP_022088330.1">
    <property type="nucleotide sequence ID" value="XM_022232638.1"/>
</dbReference>
<name>A0A8B7Y7L3_ACAPL</name>
<dbReference type="Proteomes" id="UP000694845">
    <property type="component" value="Unplaced"/>
</dbReference>
<gene>
    <name evidence="6" type="primary">LOC110978011</name>
</gene>
<sequence length="489" mass="51471">MASRYWKYIIAVAVFMQYLVSLGPLYNYSVFLGPLQTEFKTSAVLTGWVGSLAAAMLGTMSPFTAILSWKIGNVRVVFLGVILSAAGYLSTSFISSLPQAYLTFGLLTGVGAGFMVCGSASVLMDWYLGQGGACRSTGGAMIGSSAGVMVVGPLANSFTASHGWRSTFRFLSGVTLGLGLVTALPFLKAAEDPASDQDCTNPKPEVPVESGAPDQGQVADDQARSGSDLTGDVPSRVGSLKSFCEKVLNVEVWLWVSSITTAQLGWTFAIINFSSFMEGIGLSTERISVALTASGAGEILGKLTVAVFGDRLPCLKLYVVVVSSVGGAVISGLFTVFSAFWSTVVLAVVWGFCRGGVHGVCFAAAGELFQNYSPRAVVAIAVLGFGTGVLIGSPLTGVFYDLTGDYTLSLFVVVASFVASVVCALLIPLKRALMSRVLCRRRPADDASSQTRGNNANKDEDTRAPPTEENVRYRSVGASNMAYEIESKI</sequence>
<dbReference type="Pfam" id="PF07690">
    <property type="entry name" value="MFS_1"/>
    <property type="match status" value="2"/>
</dbReference>
<dbReference type="InterPro" id="IPR050327">
    <property type="entry name" value="Proton-linked_MCT"/>
</dbReference>
<dbReference type="PROSITE" id="PS50850">
    <property type="entry name" value="MFS"/>
    <property type="match status" value="1"/>
</dbReference>
<dbReference type="GO" id="GO:0008028">
    <property type="term" value="F:monocarboxylic acid transmembrane transporter activity"/>
    <property type="evidence" value="ECO:0007669"/>
    <property type="project" value="TreeGrafter"/>
</dbReference>
<organism evidence="5 6">
    <name type="scientific">Acanthaster planci</name>
    <name type="common">Crown-of-thorns starfish</name>
    <dbReference type="NCBI Taxonomy" id="133434"/>
    <lineage>
        <taxon>Eukaryota</taxon>
        <taxon>Metazoa</taxon>
        <taxon>Echinodermata</taxon>
        <taxon>Eleutherozoa</taxon>
        <taxon>Asterozoa</taxon>
        <taxon>Asteroidea</taxon>
        <taxon>Valvatacea</taxon>
        <taxon>Valvatida</taxon>
        <taxon>Acanthasteridae</taxon>
        <taxon>Acanthaster</taxon>
    </lineage>
</organism>
<proteinExistence type="predicted"/>
<evidence type="ECO:0000259" key="4">
    <source>
        <dbReference type="PROSITE" id="PS50850"/>
    </source>
</evidence>
<dbReference type="Gene3D" id="1.20.1250.20">
    <property type="entry name" value="MFS general substrate transporter like domains"/>
    <property type="match status" value="2"/>
</dbReference>
<evidence type="ECO:0000313" key="5">
    <source>
        <dbReference type="Proteomes" id="UP000694845"/>
    </source>
</evidence>
<evidence type="ECO:0000313" key="6">
    <source>
        <dbReference type="RefSeq" id="XP_022088330.1"/>
    </source>
</evidence>
<dbReference type="GO" id="GO:0016020">
    <property type="term" value="C:membrane"/>
    <property type="evidence" value="ECO:0007669"/>
    <property type="project" value="UniProtKB-SubCell"/>
</dbReference>
<protein>
    <submittedName>
        <fullName evidence="6">Monocarboxylate transporter 13-like</fullName>
    </submittedName>
</protein>
<dbReference type="InterPro" id="IPR011701">
    <property type="entry name" value="MFS"/>
</dbReference>
<feature type="compositionally biased region" description="Polar residues" evidence="2">
    <location>
        <begin position="447"/>
        <end position="456"/>
    </location>
</feature>
<dbReference type="InterPro" id="IPR036259">
    <property type="entry name" value="MFS_trans_sf"/>
</dbReference>
<dbReference type="InterPro" id="IPR020846">
    <property type="entry name" value="MFS_dom"/>
</dbReference>
<keyword evidence="3" id="KW-0472">Membrane</keyword>
<dbReference type="OMA" id="TASHGWR"/>
<evidence type="ECO:0000256" key="1">
    <source>
        <dbReference type="ARBA" id="ARBA00004141"/>
    </source>
</evidence>
<feature type="transmembrane region" description="Helical" evidence="3">
    <location>
        <begin position="347"/>
        <end position="369"/>
    </location>
</feature>
<dbReference type="GeneID" id="110978011"/>
<keyword evidence="3" id="KW-0812">Transmembrane</keyword>
<dbReference type="AlphaFoldDB" id="A0A8B7Y7L3"/>
<dbReference type="OrthoDB" id="6499973at2759"/>
<reference evidence="6" key="1">
    <citation type="submission" date="2025-08" db="UniProtKB">
        <authorList>
            <consortium name="RefSeq"/>
        </authorList>
    </citation>
    <scope>IDENTIFICATION</scope>
</reference>